<gene>
    <name evidence="3" type="ORF">V6N12_072748</name>
</gene>
<organism evidence="3 4">
    <name type="scientific">Hibiscus sabdariffa</name>
    <name type="common">roselle</name>
    <dbReference type="NCBI Taxonomy" id="183260"/>
    <lineage>
        <taxon>Eukaryota</taxon>
        <taxon>Viridiplantae</taxon>
        <taxon>Streptophyta</taxon>
        <taxon>Embryophyta</taxon>
        <taxon>Tracheophyta</taxon>
        <taxon>Spermatophyta</taxon>
        <taxon>Magnoliopsida</taxon>
        <taxon>eudicotyledons</taxon>
        <taxon>Gunneridae</taxon>
        <taxon>Pentapetalae</taxon>
        <taxon>rosids</taxon>
        <taxon>malvids</taxon>
        <taxon>Malvales</taxon>
        <taxon>Malvaceae</taxon>
        <taxon>Malvoideae</taxon>
        <taxon>Hibiscus</taxon>
    </lineage>
</organism>
<proteinExistence type="predicted"/>
<accession>A0ABR2BLR9</accession>
<dbReference type="Pfam" id="PF13966">
    <property type="entry name" value="zf-RVT"/>
    <property type="match status" value="1"/>
</dbReference>
<dbReference type="PANTHER" id="PTHR47074:SF61">
    <property type="entry name" value="RNASE H TYPE-1 DOMAIN-CONTAINING PROTEIN"/>
    <property type="match status" value="1"/>
</dbReference>
<feature type="domain" description="RNase H type-1" evidence="1">
    <location>
        <begin position="243"/>
        <end position="364"/>
    </location>
</feature>
<reference evidence="3 4" key="1">
    <citation type="journal article" date="2024" name="G3 (Bethesda)">
        <title>Genome assembly of Hibiscus sabdariffa L. provides insights into metabolisms of medicinal natural products.</title>
        <authorList>
            <person name="Kim T."/>
        </authorList>
    </citation>
    <scope>NUCLEOTIDE SEQUENCE [LARGE SCALE GENOMIC DNA]</scope>
    <source>
        <strain evidence="3">TK-2024</strain>
        <tissue evidence="3">Old leaves</tissue>
    </source>
</reference>
<dbReference type="PANTHER" id="PTHR47074">
    <property type="entry name" value="BNAC02G40300D PROTEIN"/>
    <property type="match status" value="1"/>
</dbReference>
<dbReference type="CDD" id="cd06222">
    <property type="entry name" value="RNase_H_like"/>
    <property type="match status" value="1"/>
</dbReference>
<dbReference type="InterPro" id="IPR044730">
    <property type="entry name" value="RNase_H-like_dom_plant"/>
</dbReference>
<dbReference type="EMBL" id="JBBPBM010000108">
    <property type="protein sequence ID" value="KAK8507490.1"/>
    <property type="molecule type" value="Genomic_DNA"/>
</dbReference>
<sequence length="436" mass="49066">MASGSGRIEGYPIDIRYVKVSDLIDPICNEWNTELLSSLFEPNLVDRIQCIPLAHSKPPDSLVWRCEGSGQYSPKSGYRLLITEEIRSHGDDTNYQNRLYSDFFMNLWKTHVPTKCKIFFWRLFHNYLPLFDTLQQRRFNVRNACPLCATASESCVHFFWECSFTRTLFNLLHIHISDGSQHQDYKEWNQLVHEGVSPSLHKLQSSIAAHIAELDSITALHSPFISTIHAAWSPPEMGIIKLNFDASLNLSDKSSVSGIIARNSLGHIKAACAFAHTPIDNVFVAEAMACADAINFAIDLGFRSIQMEGNSLTVIKKLVSPSIDRSIISPIILDIKSKLGFFEKVTFSHVRRQVNQAAHALAKESLHLPLPRFWNEAAHQQWRALLSGISCNRLLDISVGWFGVSHISCLQALAISHALCAPEFSLYHGCRSSFKS</sequence>
<name>A0ABR2BLR9_9ROSI</name>
<evidence type="ECO:0000313" key="4">
    <source>
        <dbReference type="Proteomes" id="UP001472677"/>
    </source>
</evidence>
<comment type="caution">
    <text evidence="3">The sequence shown here is derived from an EMBL/GenBank/DDBJ whole genome shotgun (WGS) entry which is preliminary data.</text>
</comment>
<dbReference type="InterPro" id="IPR026960">
    <property type="entry name" value="RVT-Znf"/>
</dbReference>
<dbReference type="Proteomes" id="UP001472677">
    <property type="component" value="Unassembled WGS sequence"/>
</dbReference>
<dbReference type="Gene3D" id="3.30.420.10">
    <property type="entry name" value="Ribonuclease H-like superfamily/Ribonuclease H"/>
    <property type="match status" value="1"/>
</dbReference>
<dbReference type="InterPro" id="IPR002156">
    <property type="entry name" value="RNaseH_domain"/>
</dbReference>
<evidence type="ECO:0000313" key="3">
    <source>
        <dbReference type="EMBL" id="KAK8507490.1"/>
    </source>
</evidence>
<keyword evidence="4" id="KW-1185">Reference proteome</keyword>
<protein>
    <submittedName>
        <fullName evidence="3">Uncharacterized protein</fullName>
    </submittedName>
</protein>
<dbReference type="Pfam" id="PF13456">
    <property type="entry name" value="RVT_3"/>
    <property type="match status" value="1"/>
</dbReference>
<dbReference type="SUPFAM" id="SSF53098">
    <property type="entry name" value="Ribonuclease H-like"/>
    <property type="match status" value="1"/>
</dbReference>
<dbReference type="InterPro" id="IPR012337">
    <property type="entry name" value="RNaseH-like_sf"/>
</dbReference>
<evidence type="ECO:0000259" key="1">
    <source>
        <dbReference type="Pfam" id="PF13456"/>
    </source>
</evidence>
<dbReference type="InterPro" id="IPR036397">
    <property type="entry name" value="RNaseH_sf"/>
</dbReference>
<feature type="domain" description="Reverse transcriptase zinc-binding" evidence="2">
    <location>
        <begin position="101"/>
        <end position="167"/>
    </location>
</feature>
<evidence type="ECO:0000259" key="2">
    <source>
        <dbReference type="Pfam" id="PF13966"/>
    </source>
</evidence>
<dbReference type="InterPro" id="IPR052929">
    <property type="entry name" value="RNase_H-like_EbsB-rel"/>
</dbReference>